<dbReference type="RefSeq" id="WP_108141110.1">
    <property type="nucleotide sequence ID" value="NZ_QAXS01000023.1"/>
</dbReference>
<evidence type="ECO:0000256" key="1">
    <source>
        <dbReference type="ARBA" id="ARBA00004651"/>
    </source>
</evidence>
<dbReference type="PANTHER" id="PTHR30472:SF1">
    <property type="entry name" value="FE(3+) DICITRATE TRANSPORT SYSTEM PERMEASE PROTEIN FECC-RELATED"/>
    <property type="match status" value="1"/>
</dbReference>
<dbReference type="OrthoDB" id="9792889at2"/>
<protein>
    <submittedName>
        <fullName evidence="9">Iron complex transport system permease protein</fullName>
    </submittedName>
</protein>
<dbReference type="PANTHER" id="PTHR30472">
    <property type="entry name" value="FERRIC ENTEROBACTIN TRANSPORT SYSTEM PERMEASE PROTEIN"/>
    <property type="match status" value="1"/>
</dbReference>
<feature type="transmembrane region" description="Helical" evidence="8">
    <location>
        <begin position="68"/>
        <end position="86"/>
    </location>
</feature>
<evidence type="ECO:0000313" key="9">
    <source>
        <dbReference type="EMBL" id="PTV97786.1"/>
    </source>
</evidence>
<evidence type="ECO:0000256" key="2">
    <source>
        <dbReference type="ARBA" id="ARBA00007935"/>
    </source>
</evidence>
<feature type="transmembrane region" description="Helical" evidence="8">
    <location>
        <begin position="154"/>
        <end position="176"/>
    </location>
</feature>
<comment type="caution">
    <text evidence="9">The sequence shown here is derived from an EMBL/GenBank/DDBJ whole genome shotgun (WGS) entry which is preliminary data.</text>
</comment>
<gene>
    <name evidence="9" type="ORF">C8C76_12338</name>
</gene>
<feature type="transmembrane region" description="Helical" evidence="8">
    <location>
        <begin position="281"/>
        <end position="299"/>
    </location>
</feature>
<sequence length="338" mass="36001">MTYILRNQKAKMNMLLFLTFLLITAAVFSLAVGQHFVSLTSVYRAIFSFDQQSTRHLIIRSTRLSRTVIALAAGGSLAVAGALMQALTGNPLAAPGIFGLNSGAVFLLVIAATFFGVTSMELSIWLAFFGSMLAGLLVYFIASLGRSGLSSLKMILAGAAVTALFHSFTQGLLVINQESLESVLFWLSGSTAGRDLGMIMPLLPFILGAIILALILAKDINILLIGEEMAAGLGQKTIIIKLLLGLSIVILAGSSVAAAGAISFIGLVVPHISRFFVGNNYHWLIIYSFIIGAVLLLIADIAARIIIMPQEVPIGVMTAFMGAPFFVYIVRRGFKVNA</sequence>
<dbReference type="EMBL" id="QAXS01000023">
    <property type="protein sequence ID" value="PTV97786.1"/>
    <property type="molecule type" value="Genomic_DNA"/>
</dbReference>
<dbReference type="Proteomes" id="UP000244089">
    <property type="component" value="Unassembled WGS sequence"/>
</dbReference>
<evidence type="ECO:0000256" key="3">
    <source>
        <dbReference type="ARBA" id="ARBA00022448"/>
    </source>
</evidence>
<dbReference type="GO" id="GO:0033214">
    <property type="term" value="P:siderophore-iron import into cell"/>
    <property type="evidence" value="ECO:0007669"/>
    <property type="project" value="TreeGrafter"/>
</dbReference>
<dbReference type="InterPro" id="IPR000522">
    <property type="entry name" value="ABC_transptr_permease_BtuC"/>
</dbReference>
<dbReference type="SUPFAM" id="SSF81345">
    <property type="entry name" value="ABC transporter involved in vitamin B12 uptake, BtuC"/>
    <property type="match status" value="1"/>
</dbReference>
<dbReference type="CDD" id="cd06550">
    <property type="entry name" value="TM_ABC_iron-siderophores_like"/>
    <property type="match status" value="1"/>
</dbReference>
<comment type="similarity">
    <text evidence="2">Belongs to the binding-protein-dependent transport system permease family. FecCD subfamily.</text>
</comment>
<feature type="transmembrane region" description="Helical" evidence="8">
    <location>
        <begin position="123"/>
        <end position="142"/>
    </location>
</feature>
<accession>A0A2T5RI20</accession>
<dbReference type="FunFam" id="1.10.3470.10:FF:000001">
    <property type="entry name" value="Vitamin B12 ABC transporter permease BtuC"/>
    <property type="match status" value="1"/>
</dbReference>
<dbReference type="InterPro" id="IPR037294">
    <property type="entry name" value="ABC_BtuC-like"/>
</dbReference>
<name>A0A2T5RI20_9FIRM</name>
<dbReference type="AlphaFoldDB" id="A0A2T5RI20"/>
<evidence type="ECO:0000256" key="7">
    <source>
        <dbReference type="ARBA" id="ARBA00023136"/>
    </source>
</evidence>
<proteinExistence type="inferred from homology"/>
<evidence type="ECO:0000256" key="5">
    <source>
        <dbReference type="ARBA" id="ARBA00022692"/>
    </source>
</evidence>
<keyword evidence="7 8" id="KW-0472">Membrane</keyword>
<dbReference type="GO" id="GO:0005886">
    <property type="term" value="C:plasma membrane"/>
    <property type="evidence" value="ECO:0007669"/>
    <property type="project" value="UniProtKB-SubCell"/>
</dbReference>
<keyword evidence="6 8" id="KW-1133">Transmembrane helix</keyword>
<evidence type="ECO:0000256" key="8">
    <source>
        <dbReference type="SAM" id="Phobius"/>
    </source>
</evidence>
<feature type="transmembrane region" description="Helical" evidence="8">
    <location>
        <begin position="311"/>
        <end position="330"/>
    </location>
</feature>
<reference evidence="9 10" key="1">
    <citation type="submission" date="2018-04" db="EMBL/GenBank/DDBJ databases">
        <title>Subsurface microbial communities from deep shales in Ohio and West Virginia, USA.</title>
        <authorList>
            <person name="Wrighton K."/>
        </authorList>
    </citation>
    <scope>NUCLEOTIDE SEQUENCE [LARGE SCALE GENOMIC DNA]</scope>
    <source>
        <strain evidence="9 10">WC1</strain>
    </source>
</reference>
<evidence type="ECO:0000313" key="10">
    <source>
        <dbReference type="Proteomes" id="UP000244089"/>
    </source>
</evidence>
<feature type="transmembrane region" description="Helical" evidence="8">
    <location>
        <begin position="98"/>
        <end position="117"/>
    </location>
</feature>
<keyword evidence="4" id="KW-1003">Cell membrane</keyword>
<evidence type="ECO:0000256" key="4">
    <source>
        <dbReference type="ARBA" id="ARBA00022475"/>
    </source>
</evidence>
<dbReference type="GO" id="GO:0022857">
    <property type="term" value="F:transmembrane transporter activity"/>
    <property type="evidence" value="ECO:0007669"/>
    <property type="project" value="InterPro"/>
</dbReference>
<dbReference type="Pfam" id="PF01032">
    <property type="entry name" value="FecCD"/>
    <property type="match status" value="1"/>
</dbReference>
<comment type="subcellular location">
    <subcellularLocation>
        <location evidence="1">Cell membrane</location>
        <topology evidence="1">Multi-pass membrane protein</topology>
    </subcellularLocation>
</comment>
<keyword evidence="5 8" id="KW-0812">Transmembrane</keyword>
<keyword evidence="3" id="KW-0813">Transport</keyword>
<feature type="transmembrane region" description="Helical" evidence="8">
    <location>
        <begin position="196"/>
        <end position="217"/>
    </location>
</feature>
<feature type="transmembrane region" description="Helical" evidence="8">
    <location>
        <begin position="238"/>
        <end position="269"/>
    </location>
</feature>
<organism evidence="9 10">
    <name type="scientific">Halanaerobium saccharolyticum</name>
    <dbReference type="NCBI Taxonomy" id="43595"/>
    <lineage>
        <taxon>Bacteria</taxon>
        <taxon>Bacillati</taxon>
        <taxon>Bacillota</taxon>
        <taxon>Clostridia</taxon>
        <taxon>Halanaerobiales</taxon>
        <taxon>Halanaerobiaceae</taxon>
        <taxon>Halanaerobium</taxon>
    </lineage>
</organism>
<evidence type="ECO:0000256" key="6">
    <source>
        <dbReference type="ARBA" id="ARBA00022989"/>
    </source>
</evidence>
<dbReference type="Gene3D" id="1.10.3470.10">
    <property type="entry name" value="ABC transporter involved in vitamin B12 uptake, BtuC"/>
    <property type="match status" value="1"/>
</dbReference>